<dbReference type="AlphaFoldDB" id="A0A0L8FGK6"/>
<dbReference type="InterPro" id="IPR003961">
    <property type="entry name" value="FN3_dom"/>
</dbReference>
<proteinExistence type="predicted"/>
<evidence type="ECO:0000259" key="3">
    <source>
        <dbReference type="SMART" id="SM00060"/>
    </source>
</evidence>
<evidence type="ECO:0000313" key="4">
    <source>
        <dbReference type="EMBL" id="KOF62782.1"/>
    </source>
</evidence>
<evidence type="ECO:0000256" key="1">
    <source>
        <dbReference type="ARBA" id="ARBA00022737"/>
    </source>
</evidence>
<reference evidence="4" key="1">
    <citation type="submission" date="2015-07" db="EMBL/GenBank/DDBJ databases">
        <title>MeaNS - Measles Nucleotide Surveillance Program.</title>
        <authorList>
            <person name="Tran T."/>
            <person name="Druce J."/>
        </authorList>
    </citation>
    <scope>NUCLEOTIDE SEQUENCE</scope>
    <source>
        <strain evidence="4">UCB-OBI-ISO-001</strain>
        <tissue evidence="4">Gonad</tissue>
    </source>
</reference>
<feature type="signal peptide" evidence="2">
    <location>
        <begin position="1"/>
        <end position="28"/>
    </location>
</feature>
<sequence length="271" mass="30042">MADRQPKLFVLSVAFFAAFFIQVPEVLTSEALTSTSIVISASVNASTVEVRFADNDTVLSDTIVVINSTSITIKWLHPGTLYNISVVNSSLTWELSTRPLKPTSITKRVTGTNVTIEWKFDNQKSGRDEWLIKYGSENEINYTVNSSLQSIQLKLSKDGTKYNVEIWTIANNVLSDTSLNTSFVTDPNALSNAAVKTNGRNITVTWVERPSFTYTACLTNVPICLEKENTNTHTFTNLVAGKSYNLSIIVHSLGRNSSEYSKTIILRKSLI</sequence>
<gene>
    <name evidence="4" type="ORF">OCBIM_22021858mg</name>
</gene>
<protein>
    <recommendedName>
        <fullName evidence="3">Fibronectin type-III domain-containing protein</fullName>
    </recommendedName>
</protein>
<name>A0A0L8FGK6_OCTBM</name>
<dbReference type="SMART" id="SM00060">
    <property type="entry name" value="FN3"/>
    <property type="match status" value="2"/>
</dbReference>
<dbReference type="PANTHER" id="PTHR46708">
    <property type="entry name" value="TENASCIN"/>
    <property type="match status" value="1"/>
</dbReference>
<keyword evidence="1" id="KW-0677">Repeat</keyword>
<keyword evidence="2" id="KW-0732">Signal</keyword>
<feature type="domain" description="Fibronectin type-III" evidence="3">
    <location>
        <begin position="99"/>
        <end position="175"/>
    </location>
</feature>
<organism evidence="4">
    <name type="scientific">Octopus bimaculoides</name>
    <name type="common">California two-spotted octopus</name>
    <dbReference type="NCBI Taxonomy" id="37653"/>
    <lineage>
        <taxon>Eukaryota</taxon>
        <taxon>Metazoa</taxon>
        <taxon>Spiralia</taxon>
        <taxon>Lophotrochozoa</taxon>
        <taxon>Mollusca</taxon>
        <taxon>Cephalopoda</taxon>
        <taxon>Coleoidea</taxon>
        <taxon>Octopodiformes</taxon>
        <taxon>Octopoda</taxon>
        <taxon>Incirrata</taxon>
        <taxon>Octopodidae</taxon>
        <taxon>Octopus</taxon>
    </lineage>
</organism>
<dbReference type="EMBL" id="KQ432355">
    <property type="protein sequence ID" value="KOF62782.1"/>
    <property type="molecule type" value="Genomic_DNA"/>
</dbReference>
<dbReference type="PANTHER" id="PTHR46708:SF2">
    <property type="entry name" value="FIBRONECTIN TYPE-III DOMAIN-CONTAINING PROTEIN"/>
    <property type="match status" value="1"/>
</dbReference>
<dbReference type="InterPro" id="IPR050991">
    <property type="entry name" value="ECM_Regulatory_Proteins"/>
</dbReference>
<dbReference type="STRING" id="37653.A0A0L8FGK6"/>
<evidence type="ECO:0000256" key="2">
    <source>
        <dbReference type="SAM" id="SignalP"/>
    </source>
</evidence>
<accession>A0A0L8FGK6</accession>
<feature type="domain" description="Fibronectin type-III" evidence="3">
    <location>
        <begin position="187"/>
        <end position="257"/>
    </location>
</feature>
<feature type="chain" id="PRO_5005582372" description="Fibronectin type-III domain-containing protein" evidence="2">
    <location>
        <begin position="29"/>
        <end position="271"/>
    </location>
</feature>